<reference evidence="2 3" key="1">
    <citation type="journal article" date="2009" name="Nature">
        <title>The Sorghum bicolor genome and the diversification of grasses.</title>
        <authorList>
            <person name="Paterson A.H."/>
            <person name="Bowers J.E."/>
            <person name="Bruggmann R."/>
            <person name="Dubchak I."/>
            <person name="Grimwood J."/>
            <person name="Gundlach H."/>
            <person name="Haberer G."/>
            <person name="Hellsten U."/>
            <person name="Mitros T."/>
            <person name="Poliakov A."/>
            <person name="Schmutz J."/>
            <person name="Spannagl M."/>
            <person name="Tang H."/>
            <person name="Wang X."/>
            <person name="Wicker T."/>
            <person name="Bharti A.K."/>
            <person name="Chapman J."/>
            <person name="Feltus F.A."/>
            <person name="Gowik U."/>
            <person name="Grigoriev I.V."/>
            <person name="Lyons E."/>
            <person name="Maher C.A."/>
            <person name="Martis M."/>
            <person name="Narechania A."/>
            <person name="Otillar R.P."/>
            <person name="Penning B.W."/>
            <person name="Salamov A.A."/>
            <person name="Wang Y."/>
            <person name="Zhang L."/>
            <person name="Carpita N.C."/>
            <person name="Freeling M."/>
            <person name="Gingle A.R."/>
            <person name="Hash C.T."/>
            <person name="Keller B."/>
            <person name="Klein P."/>
            <person name="Kresovich S."/>
            <person name="McCann M.C."/>
            <person name="Ming R."/>
            <person name="Peterson D.G."/>
            <person name="Mehboob-ur-Rahman"/>
            <person name="Ware D."/>
            <person name="Westhoff P."/>
            <person name="Mayer K.F."/>
            <person name="Messing J."/>
            <person name="Rokhsar D.S."/>
        </authorList>
    </citation>
    <scope>NUCLEOTIDE SEQUENCE [LARGE SCALE GENOMIC DNA]</scope>
    <source>
        <strain evidence="3">cv. BTx623</strain>
    </source>
</reference>
<feature type="region of interest" description="Disordered" evidence="1">
    <location>
        <begin position="64"/>
        <end position="100"/>
    </location>
</feature>
<dbReference type="ExpressionAtlas" id="A0A1B6Q0J2">
    <property type="expression patterns" value="baseline and differential"/>
</dbReference>
<keyword evidence="3" id="KW-1185">Reference proteome</keyword>
<sequence>MGRPREVGLVACPSLTTRTIPLHRFPRLRQTARGVRALFSFFLKKENIIPAATMTSNLIRLRERDRASSEAENLPPPQPADGHHCAAFPHAGRPHHHRVHGPARHWCRCANAGIQLDLPTSGRLGLQEAVRGDGLGRWSYVVNAAGAAVKPREGCRSAAPSRLSRSSTRCRPSIEVRPTRNSPVQFLACGLISSRQVKSWPRFSKLPSNSMVANVGNKLRKGQAGSSWRCGC</sequence>
<protein>
    <submittedName>
        <fullName evidence="2">Uncharacterized protein</fullName>
    </submittedName>
</protein>
<dbReference type="Gramene" id="KXG31446">
    <property type="protein sequence ID" value="KXG31446"/>
    <property type="gene ID" value="SORBI_3003G001600"/>
</dbReference>
<dbReference type="EMBL" id="CM000762">
    <property type="protein sequence ID" value="KXG31446.1"/>
    <property type="molecule type" value="Genomic_DNA"/>
</dbReference>
<proteinExistence type="predicted"/>
<dbReference type="InParanoid" id="A0A1B6Q0J2"/>
<dbReference type="Proteomes" id="UP000000768">
    <property type="component" value="Chromosome 3"/>
</dbReference>
<dbReference type="AlphaFoldDB" id="A0A1B6Q0J2"/>
<reference evidence="3" key="2">
    <citation type="journal article" date="2018" name="Plant J.">
        <title>The Sorghum bicolor reference genome: improved assembly, gene annotations, a transcriptome atlas, and signatures of genome organization.</title>
        <authorList>
            <person name="McCormick R.F."/>
            <person name="Truong S.K."/>
            <person name="Sreedasyam A."/>
            <person name="Jenkins J."/>
            <person name="Shu S."/>
            <person name="Sims D."/>
            <person name="Kennedy M."/>
            <person name="Amirebrahimi M."/>
            <person name="Weers B.D."/>
            <person name="McKinley B."/>
            <person name="Mattison A."/>
            <person name="Morishige D.T."/>
            <person name="Grimwood J."/>
            <person name="Schmutz J."/>
            <person name="Mullet J.E."/>
        </authorList>
    </citation>
    <scope>NUCLEOTIDE SEQUENCE [LARGE SCALE GENOMIC DNA]</scope>
    <source>
        <strain evidence="3">cv. BTx623</strain>
    </source>
</reference>
<name>A0A1B6Q0J2_SORBI</name>
<evidence type="ECO:0000313" key="3">
    <source>
        <dbReference type="Proteomes" id="UP000000768"/>
    </source>
</evidence>
<evidence type="ECO:0000313" key="2">
    <source>
        <dbReference type="EMBL" id="KXG31446.1"/>
    </source>
</evidence>
<accession>A0A1B6Q0J2</accession>
<organism evidence="2 3">
    <name type="scientific">Sorghum bicolor</name>
    <name type="common">Sorghum</name>
    <name type="synonym">Sorghum vulgare</name>
    <dbReference type="NCBI Taxonomy" id="4558"/>
    <lineage>
        <taxon>Eukaryota</taxon>
        <taxon>Viridiplantae</taxon>
        <taxon>Streptophyta</taxon>
        <taxon>Embryophyta</taxon>
        <taxon>Tracheophyta</taxon>
        <taxon>Spermatophyta</taxon>
        <taxon>Magnoliopsida</taxon>
        <taxon>Liliopsida</taxon>
        <taxon>Poales</taxon>
        <taxon>Poaceae</taxon>
        <taxon>PACMAD clade</taxon>
        <taxon>Panicoideae</taxon>
        <taxon>Andropogonodae</taxon>
        <taxon>Andropogoneae</taxon>
        <taxon>Sorghinae</taxon>
        <taxon>Sorghum</taxon>
    </lineage>
</organism>
<evidence type="ECO:0000256" key="1">
    <source>
        <dbReference type="SAM" id="MobiDB-lite"/>
    </source>
</evidence>
<gene>
    <name evidence="2" type="ORF">SORBI_3003G001600</name>
</gene>